<feature type="transmembrane region" description="Helical" evidence="14">
    <location>
        <begin position="344"/>
        <end position="369"/>
    </location>
</feature>
<feature type="transmembrane region" description="Helical" evidence="14">
    <location>
        <begin position="149"/>
        <end position="176"/>
    </location>
</feature>
<keyword evidence="10 14" id="KW-0472">Membrane</keyword>
<comment type="similarity">
    <text evidence="2 13">Belongs to the sodium:solute symporter (SSF) (TC 2.A.21) family.</text>
</comment>
<dbReference type="Proteomes" id="UP001497623">
    <property type="component" value="Unassembled WGS sequence"/>
</dbReference>
<feature type="transmembrane region" description="Helical" evidence="14">
    <location>
        <begin position="182"/>
        <end position="201"/>
    </location>
</feature>
<evidence type="ECO:0000256" key="6">
    <source>
        <dbReference type="ARBA" id="ARBA00022979"/>
    </source>
</evidence>
<evidence type="ECO:0000256" key="8">
    <source>
        <dbReference type="ARBA" id="ARBA00023053"/>
    </source>
</evidence>
<comment type="caution">
    <text evidence="15">The sequence shown here is derived from an EMBL/GenBank/DDBJ whole genome shotgun (WGS) entry which is preliminary data.</text>
</comment>
<evidence type="ECO:0000256" key="12">
    <source>
        <dbReference type="ARBA" id="ARBA00023201"/>
    </source>
</evidence>
<feature type="transmembrane region" description="Helical" evidence="14">
    <location>
        <begin position="252"/>
        <end position="269"/>
    </location>
</feature>
<feature type="transmembrane region" description="Helical" evidence="14">
    <location>
        <begin position="29"/>
        <end position="50"/>
    </location>
</feature>
<dbReference type="PROSITE" id="PS50283">
    <property type="entry name" value="NA_SOLUT_SYMP_3"/>
    <property type="match status" value="1"/>
</dbReference>
<dbReference type="AlphaFoldDB" id="A0AAV2QXM5"/>
<comment type="subcellular location">
    <subcellularLocation>
        <location evidence="1">Membrane</location>
        <topology evidence="1">Multi-pass membrane protein</topology>
    </subcellularLocation>
</comment>
<accession>A0AAV2QXM5</accession>
<dbReference type="FunFam" id="1.20.1730.10:FF:000008">
    <property type="entry name" value="High affinity choline transporter 1"/>
    <property type="match status" value="1"/>
</dbReference>
<sequence>MQSSNYLVQLSDKLSSVIKYTGLHMDVNVPGLVSIIVFYLAILGVGLWAAWRRRGQGGTADEVMLAGRDIGAFVGVLTMTATWVGGGYINGSAEVVFTDGLIWCQAPIGYGLSLSIGGFFFARRMRDAGYVTMLDPLQEVFGRRWGAMLYLPALAGEMLWSAAVLGALGSTLTVILGLSDEVSIIVSAAIAVVYTLFGGLYSVAYTDVVQLFCIFIGLWLAIPFAWTNEAVGSLAQKDTDWFGNIPLGDPTWGLWADLMILHIFGGLPWQVYFQRVLSSRTSKQAEMLSYVASFGCIFMAVPAIMIGAIAKGTDWENTDYGKNITSEDAKLVLPLVMQYLTPTAVSFIGLGAVSAAVMSSADSSVLSASSMFAKNVYKDVFRQNASEKEIIWVMRGAVIVVASAASLISITSNSIYDLFALCGDFVYVMLFPQLTLAVHYPDYVNSYGSIVAYFLGLTLRLLGGEEVLGIPIVIEFPWCIDGVQNFPFRTLSMLVTLVTLLLVSWLTKQVFTLGLLPKSCDFMGITHSKEDLVPIKATTECKDNLGLEMDNTNAAFE</sequence>
<evidence type="ECO:0000256" key="3">
    <source>
        <dbReference type="ARBA" id="ARBA00022448"/>
    </source>
</evidence>
<reference evidence="15 16" key="1">
    <citation type="submission" date="2024-05" db="EMBL/GenBank/DDBJ databases">
        <authorList>
            <person name="Wallberg A."/>
        </authorList>
    </citation>
    <scope>NUCLEOTIDE SEQUENCE [LARGE SCALE GENOMIC DNA]</scope>
</reference>
<evidence type="ECO:0000256" key="5">
    <source>
        <dbReference type="ARBA" id="ARBA00022847"/>
    </source>
</evidence>
<evidence type="ECO:0008006" key="17">
    <source>
        <dbReference type="Google" id="ProtNLM"/>
    </source>
</evidence>
<name>A0AAV2QXM5_MEGNR</name>
<dbReference type="Gene3D" id="1.20.1730.10">
    <property type="entry name" value="Sodium/glucose cotransporter"/>
    <property type="match status" value="1"/>
</dbReference>
<evidence type="ECO:0000256" key="9">
    <source>
        <dbReference type="ARBA" id="ARBA00023065"/>
    </source>
</evidence>
<dbReference type="InterPro" id="IPR001734">
    <property type="entry name" value="Na/solute_symporter"/>
</dbReference>
<evidence type="ECO:0000313" key="15">
    <source>
        <dbReference type="EMBL" id="CAL4106009.1"/>
    </source>
</evidence>
<evidence type="ECO:0000256" key="7">
    <source>
        <dbReference type="ARBA" id="ARBA00022989"/>
    </source>
</evidence>
<dbReference type="GO" id="GO:0005886">
    <property type="term" value="C:plasma membrane"/>
    <property type="evidence" value="ECO:0007669"/>
    <property type="project" value="TreeGrafter"/>
</dbReference>
<keyword evidence="9" id="KW-0406">Ion transport</keyword>
<organism evidence="15 16">
    <name type="scientific">Meganyctiphanes norvegica</name>
    <name type="common">Northern krill</name>
    <name type="synonym">Thysanopoda norvegica</name>
    <dbReference type="NCBI Taxonomy" id="48144"/>
    <lineage>
        <taxon>Eukaryota</taxon>
        <taxon>Metazoa</taxon>
        <taxon>Ecdysozoa</taxon>
        <taxon>Arthropoda</taxon>
        <taxon>Crustacea</taxon>
        <taxon>Multicrustacea</taxon>
        <taxon>Malacostraca</taxon>
        <taxon>Eumalacostraca</taxon>
        <taxon>Eucarida</taxon>
        <taxon>Euphausiacea</taxon>
        <taxon>Euphausiidae</taxon>
        <taxon>Meganyctiphanes</taxon>
    </lineage>
</organism>
<dbReference type="GO" id="GO:0008292">
    <property type="term" value="P:acetylcholine biosynthetic process"/>
    <property type="evidence" value="ECO:0007669"/>
    <property type="project" value="TreeGrafter"/>
</dbReference>
<dbReference type="InterPro" id="IPR038377">
    <property type="entry name" value="Na/Glc_symporter_sf"/>
</dbReference>
<evidence type="ECO:0000256" key="11">
    <source>
        <dbReference type="ARBA" id="ARBA00023180"/>
    </source>
</evidence>
<dbReference type="Pfam" id="PF00474">
    <property type="entry name" value="SSF"/>
    <property type="match status" value="1"/>
</dbReference>
<keyword evidence="7 14" id="KW-1133">Transmembrane helix</keyword>
<evidence type="ECO:0000256" key="1">
    <source>
        <dbReference type="ARBA" id="ARBA00004141"/>
    </source>
</evidence>
<feature type="transmembrane region" description="Helical" evidence="14">
    <location>
        <begin position="418"/>
        <end position="438"/>
    </location>
</feature>
<evidence type="ECO:0000256" key="10">
    <source>
        <dbReference type="ARBA" id="ARBA00023136"/>
    </source>
</evidence>
<feature type="transmembrane region" description="Helical" evidence="14">
    <location>
        <begin position="70"/>
        <end position="88"/>
    </location>
</feature>
<dbReference type="PANTHER" id="PTHR45897:SF4">
    <property type="entry name" value="HIGH-AFFINITY CHOLINE TRANSPORTER 1"/>
    <property type="match status" value="1"/>
</dbReference>
<feature type="transmembrane region" description="Helical" evidence="14">
    <location>
        <begin position="486"/>
        <end position="506"/>
    </location>
</feature>
<proteinExistence type="inferred from homology"/>
<gene>
    <name evidence="15" type="ORF">MNOR_LOCUS18232</name>
</gene>
<feature type="transmembrane region" description="Helical" evidence="14">
    <location>
        <begin position="100"/>
        <end position="122"/>
    </location>
</feature>
<evidence type="ECO:0000256" key="4">
    <source>
        <dbReference type="ARBA" id="ARBA00022692"/>
    </source>
</evidence>
<protein>
    <recommendedName>
        <fullName evidence="17">High-affinity choline transporter 1</fullName>
    </recommendedName>
</protein>
<feature type="transmembrane region" description="Helical" evidence="14">
    <location>
        <begin position="390"/>
        <end position="412"/>
    </location>
</feature>
<feature type="transmembrane region" description="Helical" evidence="14">
    <location>
        <begin position="290"/>
        <end position="310"/>
    </location>
</feature>
<dbReference type="EMBL" id="CAXKWB010012934">
    <property type="protein sequence ID" value="CAL4106009.1"/>
    <property type="molecule type" value="Genomic_DNA"/>
</dbReference>
<dbReference type="CDD" id="cd11474">
    <property type="entry name" value="SLC5sbd_CHT"/>
    <property type="match status" value="1"/>
</dbReference>
<keyword evidence="3" id="KW-0813">Transport</keyword>
<feature type="transmembrane region" description="Helical" evidence="14">
    <location>
        <begin position="450"/>
        <end position="474"/>
    </location>
</feature>
<keyword evidence="5" id="KW-0769">Symport</keyword>
<dbReference type="GO" id="GO:0005307">
    <property type="term" value="F:choline:sodium symporter activity"/>
    <property type="evidence" value="ECO:0007669"/>
    <property type="project" value="TreeGrafter"/>
</dbReference>
<evidence type="ECO:0000256" key="14">
    <source>
        <dbReference type="SAM" id="Phobius"/>
    </source>
</evidence>
<dbReference type="InterPro" id="IPR052244">
    <property type="entry name" value="Choline_transporter"/>
</dbReference>
<evidence type="ECO:0000256" key="13">
    <source>
        <dbReference type="RuleBase" id="RU362091"/>
    </source>
</evidence>
<evidence type="ECO:0000256" key="2">
    <source>
        <dbReference type="ARBA" id="ARBA00006434"/>
    </source>
</evidence>
<feature type="transmembrane region" description="Helical" evidence="14">
    <location>
        <begin position="208"/>
        <end position="226"/>
    </location>
</feature>
<evidence type="ECO:0000313" key="16">
    <source>
        <dbReference type="Proteomes" id="UP001497623"/>
    </source>
</evidence>
<keyword evidence="16" id="KW-1185">Reference proteome</keyword>
<keyword evidence="8" id="KW-0915">Sodium</keyword>
<keyword evidence="11" id="KW-0325">Glycoprotein</keyword>
<keyword evidence="12" id="KW-0739">Sodium transport</keyword>
<keyword evidence="6" id="KW-0530">Neurotransmitter biosynthesis</keyword>
<dbReference type="PANTHER" id="PTHR45897">
    <property type="entry name" value="HIGH-AFFINITY CHOLINE TRANSPORTER 1"/>
    <property type="match status" value="1"/>
</dbReference>
<keyword evidence="4 14" id="KW-0812">Transmembrane</keyword>
<feature type="non-terminal residue" evidence="15">
    <location>
        <position position="557"/>
    </location>
</feature>